<evidence type="ECO:0000313" key="2">
    <source>
        <dbReference type="EMBL" id="SHH02582.1"/>
    </source>
</evidence>
<dbReference type="STRING" id="288992.SAMN04488522_1101"/>
<evidence type="ECO:0000313" key="3">
    <source>
        <dbReference type="Proteomes" id="UP000184287"/>
    </source>
</evidence>
<reference evidence="3" key="1">
    <citation type="submission" date="2016-11" db="EMBL/GenBank/DDBJ databases">
        <authorList>
            <person name="Varghese N."/>
            <person name="Submissions S."/>
        </authorList>
    </citation>
    <scope>NUCLEOTIDE SEQUENCE [LARGE SCALE GENOMIC DNA]</scope>
    <source>
        <strain evidence="3">DSM 16990</strain>
    </source>
</reference>
<feature type="chain" id="PRO_5013042130" description="SbsA Ig-like domain-containing protein" evidence="1">
    <location>
        <begin position="28"/>
        <end position="558"/>
    </location>
</feature>
<evidence type="ECO:0000256" key="1">
    <source>
        <dbReference type="SAM" id="SignalP"/>
    </source>
</evidence>
<feature type="non-terminal residue" evidence="2">
    <location>
        <position position="558"/>
    </location>
</feature>
<organism evidence="2 3">
    <name type="scientific">Pedobacter caeni</name>
    <dbReference type="NCBI Taxonomy" id="288992"/>
    <lineage>
        <taxon>Bacteria</taxon>
        <taxon>Pseudomonadati</taxon>
        <taxon>Bacteroidota</taxon>
        <taxon>Sphingobacteriia</taxon>
        <taxon>Sphingobacteriales</taxon>
        <taxon>Sphingobacteriaceae</taxon>
        <taxon>Pedobacter</taxon>
    </lineage>
</organism>
<accession>A0A1M5PLG2</accession>
<dbReference type="Proteomes" id="UP000184287">
    <property type="component" value="Unassembled WGS sequence"/>
</dbReference>
<sequence length="558" mass="55861">MKNLSLRFLASLFIICCFCFSAKKSTAQLTPGDFAIVGFNGNSSTVNMAIVALKVIPSGTVLKITDQGWDQSALVANGSDGLITWTTTNSIPAGTIFNIAITGGASPTATGLEAYGTVTTTGWSIGTVVAGGGDNWFLYTGSDASPNFIYGFANWSTALPGTNAPDPVTGWEAAGNVTGAVSYLPTTLAAGNFYVTLTIAGTPPTGYHGDYNNYSGTLTGTKASILTAINTKSNWTTTELLANKKSLDPGGAAFPGVNPIFQLGTNVSGVTSSTANGTYKTGDVIAVNVTFSTIVNVTGTPTLSLNTGATVNYSGGTGTNTLTFSYTVTSGQSSADLDYSSTTALSLNGGTIKDAGSTDATLTLASPGAANSLGNNKAIVIDGIAPTVASVNSSTANGSYKAGAVINVTLNFSEAITVTGTPQLALNSGATVNYAGGTGTSSLAFTYTVQPTDASPDLDYTSTAALSLNGGTLKDAAGNDATLTLAAPGAANSLAANKNIVIDNTAPLVSSVNSSLANGTYKIGDLVPVTVNFSEAVTVTGTPTLSLNSGGTATYASG</sequence>
<proteinExistence type="predicted"/>
<keyword evidence="1" id="KW-0732">Signal</keyword>
<name>A0A1M5PLG2_9SPHI</name>
<keyword evidence="3" id="KW-1185">Reference proteome</keyword>
<evidence type="ECO:0008006" key="4">
    <source>
        <dbReference type="Google" id="ProtNLM"/>
    </source>
</evidence>
<gene>
    <name evidence="2" type="ORF">SAMN04488522_1101</name>
</gene>
<feature type="signal peptide" evidence="1">
    <location>
        <begin position="1"/>
        <end position="27"/>
    </location>
</feature>
<dbReference type="RefSeq" id="WP_394334176.1">
    <property type="nucleotide sequence ID" value="NZ_FQUQ01000010.1"/>
</dbReference>
<dbReference type="EMBL" id="FQUQ01000010">
    <property type="protein sequence ID" value="SHH02582.1"/>
    <property type="molecule type" value="Genomic_DNA"/>
</dbReference>
<dbReference type="AlphaFoldDB" id="A0A1M5PLG2"/>
<protein>
    <recommendedName>
        <fullName evidence="4">SbsA Ig-like domain-containing protein</fullName>
    </recommendedName>
</protein>